<evidence type="ECO:0000256" key="3">
    <source>
        <dbReference type="RuleBase" id="RU361153"/>
    </source>
</evidence>
<dbReference type="Pfam" id="PF00150">
    <property type="entry name" value="Cellulase"/>
    <property type="match status" value="1"/>
</dbReference>
<name>A0ABV1VXG5_9ACTN</name>
<keyword evidence="1 3" id="KW-0378">Hydrolase</keyword>
<dbReference type="InterPro" id="IPR017853">
    <property type="entry name" value="GH"/>
</dbReference>
<feature type="domain" description="Glycoside hydrolase family 5" evidence="5">
    <location>
        <begin position="75"/>
        <end position="310"/>
    </location>
</feature>
<evidence type="ECO:0000313" key="6">
    <source>
        <dbReference type="EMBL" id="MER6976143.1"/>
    </source>
</evidence>
<gene>
    <name evidence="6" type="ORF">ABT317_03605</name>
</gene>
<dbReference type="PANTHER" id="PTHR31297:SF13">
    <property type="entry name" value="PUTATIVE-RELATED"/>
    <property type="match status" value="1"/>
</dbReference>
<dbReference type="InterPro" id="IPR050386">
    <property type="entry name" value="Glycosyl_hydrolase_5"/>
</dbReference>
<feature type="compositionally biased region" description="Pro residues" evidence="4">
    <location>
        <begin position="485"/>
        <end position="500"/>
    </location>
</feature>
<feature type="compositionally biased region" description="Polar residues" evidence="4">
    <location>
        <begin position="407"/>
        <end position="419"/>
    </location>
</feature>
<protein>
    <submittedName>
        <fullName evidence="6">Cellulase family glycosylhydrolase</fullName>
    </submittedName>
</protein>
<evidence type="ECO:0000259" key="5">
    <source>
        <dbReference type="Pfam" id="PF00150"/>
    </source>
</evidence>
<feature type="compositionally biased region" description="Pro residues" evidence="4">
    <location>
        <begin position="459"/>
        <end position="473"/>
    </location>
</feature>
<organism evidence="6 7">
    <name type="scientific">Streptomyces carpinensis</name>
    <dbReference type="NCBI Taxonomy" id="66369"/>
    <lineage>
        <taxon>Bacteria</taxon>
        <taxon>Bacillati</taxon>
        <taxon>Actinomycetota</taxon>
        <taxon>Actinomycetes</taxon>
        <taxon>Kitasatosporales</taxon>
        <taxon>Streptomycetaceae</taxon>
        <taxon>Streptomyces</taxon>
    </lineage>
</organism>
<dbReference type="PANTHER" id="PTHR31297">
    <property type="entry name" value="GLUCAN ENDO-1,6-BETA-GLUCOSIDASE B"/>
    <property type="match status" value="1"/>
</dbReference>
<comment type="similarity">
    <text evidence="3">Belongs to the glycosyl hydrolase 5 (cellulase A) family.</text>
</comment>
<feature type="region of interest" description="Disordered" evidence="4">
    <location>
        <begin position="383"/>
        <end position="500"/>
    </location>
</feature>
<dbReference type="RefSeq" id="WP_086723653.1">
    <property type="nucleotide sequence ID" value="NZ_MUBM01000041.1"/>
</dbReference>
<dbReference type="Gene3D" id="3.20.20.80">
    <property type="entry name" value="Glycosidases"/>
    <property type="match status" value="1"/>
</dbReference>
<feature type="compositionally biased region" description="Low complexity" evidence="4">
    <location>
        <begin position="474"/>
        <end position="484"/>
    </location>
</feature>
<sequence length="500" mass="55842">MALSLLRRDGRQIVDATGQPIVLRGVGLGNWVLPEGYMWHFGDTSASPRQIEALITDLIGEAAAQEFWRRFRDTYITEHDVAAIVAHGYNSIRLPLNWRILMTEEGQWIEDGFALLSRTVEACRRHDLYVVLDLHGAPGGQTGTNIDDSAGWPDLFTDPRNRQLTVRLWQELARRHRDDPVIAGYDLLNEPLPGDHRDRYRDDLVRLYQDLITAIRAVDSDHLVILEGMHWSNDWSILTELWDDQVVFQFHKYWNAPDTDSIREYLEVRDRLDVPIWLGESGENHLAWFQGTFGMCDDLGIGWNFWQWKKLGTRVSPLSIRVPDDWHLIQSAANGGDRPDLETATKILTQYLDNIAYHACEQHPQVVQAMMRRAPCACMPRTSRPAGKGFPGMRPDVTPDCADSARQKASPSASPTGNAQARPPSPLPGNLTRTPRTHSTYGSRRVSGSPTASRYATPPTLPPPSSGQLPPMPGCASPSTAPTSPRTPPPSATPPPLSAP</sequence>
<proteinExistence type="inferred from homology"/>
<evidence type="ECO:0000256" key="1">
    <source>
        <dbReference type="ARBA" id="ARBA00022801"/>
    </source>
</evidence>
<dbReference type="SUPFAM" id="SSF51445">
    <property type="entry name" value="(Trans)glycosidases"/>
    <property type="match status" value="1"/>
</dbReference>
<dbReference type="EMBL" id="JBEPCU010000025">
    <property type="protein sequence ID" value="MER6976143.1"/>
    <property type="molecule type" value="Genomic_DNA"/>
</dbReference>
<dbReference type="Proteomes" id="UP001458415">
    <property type="component" value="Unassembled WGS sequence"/>
</dbReference>
<evidence type="ECO:0000256" key="4">
    <source>
        <dbReference type="SAM" id="MobiDB-lite"/>
    </source>
</evidence>
<keyword evidence="2 3" id="KW-0326">Glycosidase</keyword>
<accession>A0ABV1VXG5</accession>
<feature type="compositionally biased region" description="Polar residues" evidence="4">
    <location>
        <begin position="431"/>
        <end position="454"/>
    </location>
</feature>
<dbReference type="InterPro" id="IPR001547">
    <property type="entry name" value="Glyco_hydro_5"/>
</dbReference>
<evidence type="ECO:0000313" key="7">
    <source>
        <dbReference type="Proteomes" id="UP001458415"/>
    </source>
</evidence>
<comment type="caution">
    <text evidence="6">The sequence shown here is derived from an EMBL/GenBank/DDBJ whole genome shotgun (WGS) entry which is preliminary data.</text>
</comment>
<evidence type="ECO:0000256" key="2">
    <source>
        <dbReference type="ARBA" id="ARBA00023295"/>
    </source>
</evidence>
<keyword evidence="7" id="KW-1185">Reference proteome</keyword>
<reference evidence="6 7" key="1">
    <citation type="submission" date="2024-06" db="EMBL/GenBank/DDBJ databases">
        <title>The Natural Products Discovery Center: Release of the First 8490 Sequenced Strains for Exploring Actinobacteria Biosynthetic Diversity.</title>
        <authorList>
            <person name="Kalkreuter E."/>
            <person name="Kautsar S.A."/>
            <person name="Yang D."/>
            <person name="Bader C.D."/>
            <person name="Teijaro C.N."/>
            <person name="Fluegel L."/>
            <person name="Davis C.M."/>
            <person name="Simpson J.R."/>
            <person name="Lauterbach L."/>
            <person name="Steele A.D."/>
            <person name="Gui C."/>
            <person name="Meng S."/>
            <person name="Li G."/>
            <person name="Viehrig K."/>
            <person name="Ye F."/>
            <person name="Su P."/>
            <person name="Kiefer A.F."/>
            <person name="Nichols A."/>
            <person name="Cepeda A.J."/>
            <person name="Yan W."/>
            <person name="Fan B."/>
            <person name="Jiang Y."/>
            <person name="Adhikari A."/>
            <person name="Zheng C.-J."/>
            <person name="Schuster L."/>
            <person name="Cowan T.M."/>
            <person name="Smanski M.J."/>
            <person name="Chevrette M.G."/>
            <person name="De Carvalho L.P.S."/>
            <person name="Shen B."/>
        </authorList>
    </citation>
    <scope>NUCLEOTIDE SEQUENCE [LARGE SCALE GENOMIC DNA]</scope>
    <source>
        <strain evidence="6 7">NPDC000634</strain>
    </source>
</reference>